<gene>
    <name evidence="14" type="ORF">scyTo_0003466</name>
</gene>
<evidence type="ECO:0000256" key="10">
    <source>
        <dbReference type="ARBA" id="ARBA00023157"/>
    </source>
</evidence>
<dbReference type="CDD" id="cd11304">
    <property type="entry name" value="Cadherin_repeat"/>
    <property type="match status" value="2"/>
</dbReference>
<dbReference type="GO" id="GO:0005509">
    <property type="term" value="F:calcium ion binding"/>
    <property type="evidence" value="ECO:0007669"/>
    <property type="project" value="UniProtKB-UniRule"/>
</dbReference>
<name>A0A401PMM7_SCYTO</name>
<dbReference type="SUPFAM" id="SSF49313">
    <property type="entry name" value="Cadherin-like"/>
    <property type="match status" value="2"/>
</dbReference>
<evidence type="ECO:0000256" key="4">
    <source>
        <dbReference type="ARBA" id="ARBA00022729"/>
    </source>
</evidence>
<keyword evidence="6 12" id="KW-0106">Calcium</keyword>
<dbReference type="GO" id="GO:0008013">
    <property type="term" value="F:beta-catenin binding"/>
    <property type="evidence" value="ECO:0007669"/>
    <property type="project" value="TreeGrafter"/>
</dbReference>
<dbReference type="PRINTS" id="PR00205">
    <property type="entry name" value="CADHERIN"/>
</dbReference>
<dbReference type="OrthoDB" id="10029135at2759"/>
<evidence type="ECO:0000256" key="3">
    <source>
        <dbReference type="ARBA" id="ARBA00022692"/>
    </source>
</evidence>
<dbReference type="PANTHER" id="PTHR24027">
    <property type="entry name" value="CADHERIN-23"/>
    <property type="match status" value="1"/>
</dbReference>
<feature type="domain" description="Cadherin" evidence="13">
    <location>
        <begin position="86"/>
        <end position="202"/>
    </location>
</feature>
<keyword evidence="9" id="KW-0472">Membrane</keyword>
<dbReference type="InterPro" id="IPR039808">
    <property type="entry name" value="Cadherin"/>
</dbReference>
<evidence type="ECO:0000256" key="7">
    <source>
        <dbReference type="ARBA" id="ARBA00022889"/>
    </source>
</evidence>
<evidence type="ECO:0000256" key="1">
    <source>
        <dbReference type="ARBA" id="ARBA00004167"/>
    </source>
</evidence>
<evidence type="ECO:0000256" key="8">
    <source>
        <dbReference type="ARBA" id="ARBA00022989"/>
    </source>
</evidence>
<keyword evidence="10" id="KW-1015">Disulfide bond</keyword>
<dbReference type="EMBL" id="BFAA01000945">
    <property type="protein sequence ID" value="GCB74376.1"/>
    <property type="molecule type" value="Genomic_DNA"/>
</dbReference>
<keyword evidence="11" id="KW-0325">Glycoprotein</keyword>
<proteinExistence type="predicted"/>
<comment type="caution">
    <text evidence="14">The sequence shown here is derived from an EMBL/GenBank/DDBJ whole genome shotgun (WGS) entry which is preliminary data.</text>
</comment>
<keyword evidence="8" id="KW-1133">Transmembrane helix</keyword>
<dbReference type="InterPro" id="IPR002126">
    <property type="entry name" value="Cadherin-like_dom"/>
</dbReference>
<dbReference type="AlphaFoldDB" id="A0A401PMM7"/>
<dbReference type="Pfam" id="PF00028">
    <property type="entry name" value="Cadherin"/>
    <property type="match status" value="2"/>
</dbReference>
<dbReference type="SMART" id="SM00112">
    <property type="entry name" value="CA"/>
    <property type="match status" value="2"/>
</dbReference>
<keyword evidence="5" id="KW-0677">Repeat</keyword>
<accession>A0A401PMM7</accession>
<evidence type="ECO:0000313" key="15">
    <source>
        <dbReference type="Proteomes" id="UP000288216"/>
    </source>
</evidence>
<feature type="domain" description="Cadherin" evidence="13">
    <location>
        <begin position="10"/>
        <end position="84"/>
    </location>
</feature>
<keyword evidence="3" id="KW-0812">Transmembrane</keyword>
<evidence type="ECO:0000256" key="12">
    <source>
        <dbReference type="PROSITE-ProRule" id="PRU00043"/>
    </source>
</evidence>
<dbReference type="PROSITE" id="PS50268">
    <property type="entry name" value="CADHERIN_2"/>
    <property type="match status" value="2"/>
</dbReference>
<evidence type="ECO:0000256" key="2">
    <source>
        <dbReference type="ARBA" id="ARBA00022536"/>
    </source>
</evidence>
<dbReference type="STRING" id="75743.A0A401PMM7"/>
<keyword evidence="15" id="KW-1185">Reference proteome</keyword>
<dbReference type="FunFam" id="2.60.40.60:FF:000032">
    <property type="entry name" value="FAT atypical cadherin 1"/>
    <property type="match status" value="1"/>
</dbReference>
<dbReference type="GO" id="GO:0007156">
    <property type="term" value="P:homophilic cell adhesion via plasma membrane adhesion molecules"/>
    <property type="evidence" value="ECO:0007669"/>
    <property type="project" value="InterPro"/>
</dbReference>
<evidence type="ECO:0000256" key="9">
    <source>
        <dbReference type="ARBA" id="ARBA00023136"/>
    </source>
</evidence>
<dbReference type="InterPro" id="IPR015919">
    <property type="entry name" value="Cadherin-like_sf"/>
</dbReference>
<evidence type="ECO:0000256" key="11">
    <source>
        <dbReference type="ARBA" id="ARBA00023180"/>
    </source>
</evidence>
<comment type="subcellular location">
    <subcellularLocation>
        <location evidence="1">Membrane</location>
        <topology evidence="1">Single-pass membrane protein</topology>
    </subcellularLocation>
</comment>
<dbReference type="GO" id="GO:0016477">
    <property type="term" value="P:cell migration"/>
    <property type="evidence" value="ECO:0007669"/>
    <property type="project" value="TreeGrafter"/>
</dbReference>
<dbReference type="Proteomes" id="UP000288216">
    <property type="component" value="Unassembled WGS sequence"/>
</dbReference>
<keyword evidence="4" id="KW-0732">Signal</keyword>
<evidence type="ECO:0000259" key="13">
    <source>
        <dbReference type="PROSITE" id="PS50268"/>
    </source>
</evidence>
<dbReference type="Gene3D" id="2.60.40.60">
    <property type="entry name" value="Cadherins"/>
    <property type="match status" value="2"/>
</dbReference>
<keyword evidence="7" id="KW-0130">Cell adhesion</keyword>
<evidence type="ECO:0000256" key="6">
    <source>
        <dbReference type="ARBA" id="ARBA00022837"/>
    </source>
</evidence>
<dbReference type="GO" id="GO:0045296">
    <property type="term" value="F:cadherin binding"/>
    <property type="evidence" value="ECO:0007669"/>
    <property type="project" value="TreeGrafter"/>
</dbReference>
<sequence length="209" mass="23069">MAGGQGSPASRVRYKVDITEFPYSASIFEVEEDTGRVLTRVNLNEEPSTIFKLAIIAYDDGEPMRFNTTVVDITVLQPSVIPRFTQEEYRPSPVSESAPIGTEVVTVTAAAINQTIVYSIIAGNDGGVFKINNRTGVITTNKTLDYESVKDYEVRIQADSLLFFRSNLRVPSRSINLSSLFFLMTKTGSLLCAAMWDANPCFNITLVYG</sequence>
<keyword evidence="2" id="KW-0245">EGF-like domain</keyword>
<reference evidence="14 15" key="1">
    <citation type="journal article" date="2018" name="Nat. Ecol. Evol.">
        <title>Shark genomes provide insights into elasmobranch evolution and the origin of vertebrates.</title>
        <authorList>
            <person name="Hara Y"/>
            <person name="Yamaguchi K"/>
            <person name="Onimaru K"/>
            <person name="Kadota M"/>
            <person name="Koyanagi M"/>
            <person name="Keeley SD"/>
            <person name="Tatsumi K"/>
            <person name="Tanaka K"/>
            <person name="Motone F"/>
            <person name="Kageyama Y"/>
            <person name="Nozu R"/>
            <person name="Adachi N"/>
            <person name="Nishimura O"/>
            <person name="Nakagawa R"/>
            <person name="Tanegashima C"/>
            <person name="Kiyatake I"/>
            <person name="Matsumoto R"/>
            <person name="Murakumo K"/>
            <person name="Nishida K"/>
            <person name="Terakita A"/>
            <person name="Kuratani S"/>
            <person name="Sato K"/>
            <person name="Hyodo S Kuraku.S."/>
        </authorList>
    </citation>
    <scope>NUCLEOTIDE SEQUENCE [LARGE SCALE GENOMIC DNA]</scope>
</reference>
<dbReference type="GO" id="GO:0016342">
    <property type="term" value="C:catenin complex"/>
    <property type="evidence" value="ECO:0007669"/>
    <property type="project" value="TreeGrafter"/>
</dbReference>
<evidence type="ECO:0000256" key="5">
    <source>
        <dbReference type="ARBA" id="ARBA00022737"/>
    </source>
</evidence>
<evidence type="ECO:0000313" key="14">
    <source>
        <dbReference type="EMBL" id="GCB74376.1"/>
    </source>
</evidence>
<dbReference type="PANTHER" id="PTHR24027:SF438">
    <property type="entry name" value="CADHERIN 23"/>
    <property type="match status" value="1"/>
</dbReference>
<organism evidence="14 15">
    <name type="scientific">Scyliorhinus torazame</name>
    <name type="common">Cloudy catshark</name>
    <name type="synonym">Catulus torazame</name>
    <dbReference type="NCBI Taxonomy" id="75743"/>
    <lineage>
        <taxon>Eukaryota</taxon>
        <taxon>Metazoa</taxon>
        <taxon>Chordata</taxon>
        <taxon>Craniata</taxon>
        <taxon>Vertebrata</taxon>
        <taxon>Chondrichthyes</taxon>
        <taxon>Elasmobranchii</taxon>
        <taxon>Galeomorphii</taxon>
        <taxon>Galeoidea</taxon>
        <taxon>Carcharhiniformes</taxon>
        <taxon>Scyliorhinidae</taxon>
        <taxon>Scyliorhinus</taxon>
    </lineage>
</organism>
<protein>
    <recommendedName>
        <fullName evidence="13">Cadherin domain-containing protein</fullName>
    </recommendedName>
</protein>